<reference evidence="1 2" key="1">
    <citation type="submission" date="2018-09" db="EMBL/GenBank/DDBJ databases">
        <title>Phylogeny of the Shewanellaceae, and recommendation for two new genera, Pseudoshewanella and Parashewanella.</title>
        <authorList>
            <person name="Wang G."/>
        </authorList>
    </citation>
    <scope>NUCLEOTIDE SEQUENCE [LARGE SCALE GENOMIC DNA]</scope>
    <source>
        <strain evidence="1 2">KCTC 22492</strain>
    </source>
</reference>
<dbReference type="RefSeq" id="WP_121852760.1">
    <property type="nucleotide sequence ID" value="NZ_CP037952.1"/>
</dbReference>
<sequence length="164" mass="18466">MQLERALINELDTGLSLNLATVSNRRSDFSLLLALMSQDIRDMAQFELEHSQADAEKLKLRKKFKLPAEETLIADLSTQTLPVDHSATFQAQGVIEFRLQQNLKPEAIVSRGKYPADFTEAINNCDIHVSRKINGIDGDKKLKSVPFITQLEQQRTMSKLIAQA</sequence>
<protein>
    <submittedName>
        <fullName evidence="1">QueD-like protein</fullName>
    </submittedName>
</protein>
<dbReference type="Pfam" id="PF11993">
    <property type="entry name" value="VC2046"/>
    <property type="match status" value="1"/>
</dbReference>
<evidence type="ECO:0000313" key="2">
    <source>
        <dbReference type="Proteomes" id="UP000273022"/>
    </source>
</evidence>
<dbReference type="InterPro" id="IPR021879">
    <property type="entry name" value="VC2046_fam"/>
</dbReference>
<dbReference type="Proteomes" id="UP000273022">
    <property type="component" value="Unassembled WGS sequence"/>
</dbReference>
<accession>A0A3A6TVG1</accession>
<dbReference type="AlphaFoldDB" id="A0A3A6TVG1"/>
<evidence type="ECO:0000313" key="1">
    <source>
        <dbReference type="EMBL" id="RJY18286.1"/>
    </source>
</evidence>
<name>A0A3A6TVG1_9GAMM</name>
<proteinExistence type="predicted"/>
<gene>
    <name evidence="1" type="ORF">D5R81_06050</name>
</gene>
<dbReference type="EMBL" id="QYYH01000027">
    <property type="protein sequence ID" value="RJY18286.1"/>
    <property type="molecule type" value="Genomic_DNA"/>
</dbReference>
<comment type="caution">
    <text evidence="1">The sequence shown here is derived from an EMBL/GenBank/DDBJ whole genome shotgun (WGS) entry which is preliminary data.</text>
</comment>
<organism evidence="1 2">
    <name type="scientific">Parashewanella spongiae</name>
    <dbReference type="NCBI Taxonomy" id="342950"/>
    <lineage>
        <taxon>Bacteria</taxon>
        <taxon>Pseudomonadati</taxon>
        <taxon>Pseudomonadota</taxon>
        <taxon>Gammaproteobacteria</taxon>
        <taxon>Alteromonadales</taxon>
        <taxon>Shewanellaceae</taxon>
        <taxon>Parashewanella</taxon>
    </lineage>
</organism>
<dbReference type="OrthoDB" id="7061360at2"/>
<keyword evidence="2" id="KW-1185">Reference proteome</keyword>